<dbReference type="KEGG" id="mmai:sS8_1270"/>
<name>A0A250KNW6_9GAMM</name>
<keyword evidence="2" id="KW-1185">Reference proteome</keyword>
<organism evidence="1 2">
    <name type="scientific">Methylocaldum marinum</name>
    <dbReference type="NCBI Taxonomy" id="1432792"/>
    <lineage>
        <taxon>Bacteria</taxon>
        <taxon>Pseudomonadati</taxon>
        <taxon>Pseudomonadota</taxon>
        <taxon>Gammaproteobacteria</taxon>
        <taxon>Methylococcales</taxon>
        <taxon>Methylococcaceae</taxon>
        <taxon>Methylocaldum</taxon>
    </lineage>
</organism>
<dbReference type="EMBL" id="AP017928">
    <property type="protein sequence ID" value="BBA33232.1"/>
    <property type="molecule type" value="Genomic_DNA"/>
</dbReference>
<evidence type="ECO:0000313" key="1">
    <source>
        <dbReference type="EMBL" id="BBA33232.1"/>
    </source>
</evidence>
<protein>
    <submittedName>
        <fullName evidence="1">N-acetyltransferase</fullName>
    </submittedName>
</protein>
<dbReference type="RefSeq" id="WP_119628868.1">
    <property type="nucleotide sequence ID" value="NZ_AP017928.1"/>
</dbReference>
<reference evidence="1 2" key="1">
    <citation type="submission" date="2016-12" db="EMBL/GenBank/DDBJ databases">
        <title>Genome sequencing of Methylocaldum marinum.</title>
        <authorList>
            <person name="Takeuchi M."/>
            <person name="Kamagata Y."/>
            <person name="Hiraoka S."/>
            <person name="Oshima K."/>
            <person name="Hattori M."/>
            <person name="Iwasaki W."/>
        </authorList>
    </citation>
    <scope>NUCLEOTIDE SEQUENCE [LARGE SCALE GENOMIC DNA]</scope>
    <source>
        <strain evidence="1 2">S8</strain>
    </source>
</reference>
<gene>
    <name evidence="1" type="ORF">sS8_1270</name>
</gene>
<dbReference type="GO" id="GO:0016740">
    <property type="term" value="F:transferase activity"/>
    <property type="evidence" value="ECO:0007669"/>
    <property type="project" value="UniProtKB-KW"/>
</dbReference>
<dbReference type="OrthoDB" id="187903at2"/>
<sequence>MTDAISIKRYTGQDPDLQPFLPDLARLRIEVFRDFPYLYDGSYEYEEKYLQTYTRSPESVIVLVLDGNKVIGATTGIPMEHETEEFQKPFVEHGYDPKKIFYCGESVLLKDYRGRGIYPRFFEEREGHARSLGRFDWSCFCCVQRPENHPRRPADYVPLDRIWNKFGYTKHPELTTTYTWKDVDEEAESPKPMVFWLKSLKETT</sequence>
<dbReference type="Gene3D" id="3.40.630.30">
    <property type="match status" value="1"/>
</dbReference>
<dbReference type="SUPFAM" id="SSF55729">
    <property type="entry name" value="Acyl-CoA N-acyltransferases (Nat)"/>
    <property type="match status" value="1"/>
</dbReference>
<dbReference type="InterPro" id="IPR016181">
    <property type="entry name" value="Acyl_CoA_acyltransferase"/>
</dbReference>
<accession>A0A250KNW6</accession>
<dbReference type="Proteomes" id="UP000266313">
    <property type="component" value="Chromosome"/>
</dbReference>
<keyword evidence="1" id="KW-0808">Transferase</keyword>
<proteinExistence type="predicted"/>
<dbReference type="AlphaFoldDB" id="A0A250KNW6"/>
<evidence type="ECO:0000313" key="2">
    <source>
        <dbReference type="Proteomes" id="UP000266313"/>
    </source>
</evidence>